<feature type="transmembrane region" description="Helical" evidence="1">
    <location>
        <begin position="98"/>
        <end position="131"/>
    </location>
</feature>
<feature type="signal peptide" evidence="2">
    <location>
        <begin position="1"/>
        <end position="20"/>
    </location>
</feature>
<sequence length="184" mass="20614">MESFPSTLIGLFCWAAHTFSSHCAIGIFEGAPMNFLMYEHDESSSSMNCLQFQKAYKKRPGLVQANVRKLVAASPSATSFSRLRRFFFFALRRSSSPLLFLLLFGRFIVGFVVVVMLVRAAFVVVVVALWLWLCWRCAGGAAVSNGGGNKKWRANKDAILRKQSPMTDVNQRRNVHGCSPRADR</sequence>
<comment type="caution">
    <text evidence="3">The sequence shown here is derived from an EMBL/GenBank/DDBJ whole genome shotgun (WGS) entry which is preliminary data.</text>
</comment>
<feature type="chain" id="PRO_5045097640" description="Transmembrane protein" evidence="2">
    <location>
        <begin position="21"/>
        <end position="184"/>
    </location>
</feature>
<accession>A0ABU6QS89</accession>
<keyword evidence="4" id="KW-1185">Reference proteome</keyword>
<keyword evidence="2" id="KW-0732">Signal</keyword>
<evidence type="ECO:0008006" key="5">
    <source>
        <dbReference type="Google" id="ProtNLM"/>
    </source>
</evidence>
<keyword evidence="1" id="KW-0472">Membrane</keyword>
<evidence type="ECO:0000256" key="2">
    <source>
        <dbReference type="SAM" id="SignalP"/>
    </source>
</evidence>
<dbReference type="Proteomes" id="UP001341840">
    <property type="component" value="Unassembled WGS sequence"/>
</dbReference>
<protein>
    <recommendedName>
        <fullName evidence="5">Transmembrane protein</fullName>
    </recommendedName>
</protein>
<evidence type="ECO:0000256" key="1">
    <source>
        <dbReference type="SAM" id="Phobius"/>
    </source>
</evidence>
<gene>
    <name evidence="3" type="ORF">PIB30_082616</name>
</gene>
<proteinExistence type="predicted"/>
<dbReference type="EMBL" id="JASCZI010001276">
    <property type="protein sequence ID" value="MED6114663.1"/>
    <property type="molecule type" value="Genomic_DNA"/>
</dbReference>
<evidence type="ECO:0000313" key="4">
    <source>
        <dbReference type="Proteomes" id="UP001341840"/>
    </source>
</evidence>
<keyword evidence="1" id="KW-0812">Transmembrane</keyword>
<reference evidence="3 4" key="1">
    <citation type="journal article" date="2023" name="Plants (Basel)">
        <title>Bridging the Gap: Combining Genomics and Transcriptomics Approaches to Understand Stylosanthes scabra, an Orphan Legume from the Brazilian Caatinga.</title>
        <authorList>
            <person name="Ferreira-Neto J.R.C."/>
            <person name="da Silva M.D."/>
            <person name="Binneck E."/>
            <person name="de Melo N.F."/>
            <person name="da Silva R.H."/>
            <person name="de Melo A.L.T.M."/>
            <person name="Pandolfi V."/>
            <person name="Bustamante F.O."/>
            <person name="Brasileiro-Vidal A.C."/>
            <person name="Benko-Iseppon A.M."/>
        </authorList>
    </citation>
    <scope>NUCLEOTIDE SEQUENCE [LARGE SCALE GENOMIC DNA]</scope>
    <source>
        <tissue evidence="3">Leaves</tissue>
    </source>
</reference>
<evidence type="ECO:0000313" key="3">
    <source>
        <dbReference type="EMBL" id="MED6114663.1"/>
    </source>
</evidence>
<name>A0ABU6QS89_9FABA</name>
<organism evidence="3 4">
    <name type="scientific">Stylosanthes scabra</name>
    <dbReference type="NCBI Taxonomy" id="79078"/>
    <lineage>
        <taxon>Eukaryota</taxon>
        <taxon>Viridiplantae</taxon>
        <taxon>Streptophyta</taxon>
        <taxon>Embryophyta</taxon>
        <taxon>Tracheophyta</taxon>
        <taxon>Spermatophyta</taxon>
        <taxon>Magnoliopsida</taxon>
        <taxon>eudicotyledons</taxon>
        <taxon>Gunneridae</taxon>
        <taxon>Pentapetalae</taxon>
        <taxon>rosids</taxon>
        <taxon>fabids</taxon>
        <taxon>Fabales</taxon>
        <taxon>Fabaceae</taxon>
        <taxon>Papilionoideae</taxon>
        <taxon>50 kb inversion clade</taxon>
        <taxon>dalbergioids sensu lato</taxon>
        <taxon>Dalbergieae</taxon>
        <taxon>Pterocarpus clade</taxon>
        <taxon>Stylosanthes</taxon>
    </lineage>
</organism>
<keyword evidence="1" id="KW-1133">Transmembrane helix</keyword>